<evidence type="ECO:0000256" key="5">
    <source>
        <dbReference type="ARBA" id="ARBA00023157"/>
    </source>
</evidence>
<evidence type="ECO:0000313" key="9">
    <source>
        <dbReference type="EnsemblMetazoa" id="CJA11317.1"/>
    </source>
</evidence>
<dbReference type="InterPro" id="IPR002557">
    <property type="entry name" value="Chitin-bd_dom"/>
</dbReference>
<reference evidence="10" key="1">
    <citation type="submission" date="2010-08" db="EMBL/GenBank/DDBJ databases">
        <authorList>
            <consortium name="Caenorhabditis japonica Sequencing Consortium"/>
            <person name="Wilson R.K."/>
        </authorList>
    </citation>
    <scope>NUCLEOTIDE SEQUENCE [LARGE SCALE GENOMIC DNA]</scope>
    <source>
        <strain evidence="10">DF5081</strain>
    </source>
</reference>
<keyword evidence="4" id="KW-0677">Repeat</keyword>
<dbReference type="PROSITE" id="PS50940">
    <property type="entry name" value="CHIT_BIND_II"/>
    <property type="match status" value="1"/>
</dbReference>
<keyword evidence="2" id="KW-0147">Chitin-binding</keyword>
<dbReference type="Proteomes" id="UP000005237">
    <property type="component" value="Unassembled WGS sequence"/>
</dbReference>
<feature type="domain" description="Chitin-binding type-2" evidence="8">
    <location>
        <begin position="152"/>
        <end position="209"/>
    </location>
</feature>
<feature type="signal peptide" evidence="7">
    <location>
        <begin position="1"/>
        <end position="18"/>
    </location>
</feature>
<dbReference type="AlphaFoldDB" id="A0A8R1I0Q7"/>
<proteinExistence type="predicted"/>
<evidence type="ECO:0000256" key="6">
    <source>
        <dbReference type="ARBA" id="ARBA00023180"/>
    </source>
</evidence>
<keyword evidence="10" id="KW-1185">Reference proteome</keyword>
<keyword evidence="1" id="KW-0217">Developmental protein</keyword>
<dbReference type="GO" id="GO:0008061">
    <property type="term" value="F:chitin binding"/>
    <property type="evidence" value="ECO:0007669"/>
    <property type="project" value="UniProtKB-KW"/>
</dbReference>
<evidence type="ECO:0000313" key="10">
    <source>
        <dbReference type="Proteomes" id="UP000005237"/>
    </source>
</evidence>
<name>A0A8R1I0Q7_CAEJA</name>
<dbReference type="Pfam" id="PF01607">
    <property type="entry name" value="CBM_14"/>
    <property type="match status" value="1"/>
</dbReference>
<evidence type="ECO:0000256" key="1">
    <source>
        <dbReference type="ARBA" id="ARBA00022473"/>
    </source>
</evidence>
<dbReference type="InterPro" id="IPR036508">
    <property type="entry name" value="Chitin-bd_dom_sf"/>
</dbReference>
<keyword evidence="6" id="KW-0325">Glycoprotein</keyword>
<organism evidence="9 10">
    <name type="scientific">Caenorhabditis japonica</name>
    <dbReference type="NCBI Taxonomy" id="281687"/>
    <lineage>
        <taxon>Eukaryota</taxon>
        <taxon>Metazoa</taxon>
        <taxon>Ecdysozoa</taxon>
        <taxon>Nematoda</taxon>
        <taxon>Chromadorea</taxon>
        <taxon>Rhabditida</taxon>
        <taxon>Rhabditina</taxon>
        <taxon>Rhabditomorpha</taxon>
        <taxon>Rhabditoidea</taxon>
        <taxon>Rhabditidae</taxon>
        <taxon>Peloderinae</taxon>
        <taxon>Caenorhabditis</taxon>
    </lineage>
</organism>
<dbReference type="InterPro" id="IPR051940">
    <property type="entry name" value="Chitin_bind-dev_reg"/>
</dbReference>
<dbReference type="PANTHER" id="PTHR23301:SF94">
    <property type="entry name" value="CHITIN-BINDING TYPE-2 DOMAIN-CONTAINING PROTEIN"/>
    <property type="match status" value="1"/>
</dbReference>
<evidence type="ECO:0000256" key="4">
    <source>
        <dbReference type="ARBA" id="ARBA00022737"/>
    </source>
</evidence>
<dbReference type="Gene3D" id="2.170.140.10">
    <property type="entry name" value="Chitin binding domain"/>
    <property type="match status" value="1"/>
</dbReference>
<evidence type="ECO:0000256" key="2">
    <source>
        <dbReference type="ARBA" id="ARBA00022669"/>
    </source>
</evidence>
<protein>
    <recommendedName>
        <fullName evidence="8">Chitin-binding type-2 domain-containing protein</fullName>
    </recommendedName>
</protein>
<dbReference type="PANTHER" id="PTHR23301">
    <property type="entry name" value="CHITIN BINDING PERITROPHIN-A"/>
    <property type="match status" value="1"/>
</dbReference>
<dbReference type="SMART" id="SM00494">
    <property type="entry name" value="ChtBD2"/>
    <property type="match status" value="3"/>
</dbReference>
<sequence length="231" mass="26309">MLLSTSLFILATLTAVFAKNKNQECYNDDRKPNGYWTTSYYVCKNYRWELTYCPPNYYVNPVTVRCTYSNGPPTTPTPRPTVPSQICRPGSRIPDLFDNTKYLECRWNGLEWVVRYCQPYSVFNEKTGICVSVEPTTRYTTPPTTQTTTPYYGACTESGGAAGYKPDINSCFHYYQCASGTWIQRPCPAGTVWNQQLLTCDHNRGQCRPVAPHTTPQPYTTRIATVIVKKH</sequence>
<reference evidence="9" key="2">
    <citation type="submission" date="2022-06" db="UniProtKB">
        <authorList>
            <consortium name="EnsemblMetazoa"/>
        </authorList>
    </citation>
    <scope>IDENTIFICATION</scope>
    <source>
        <strain evidence="9">DF5081</strain>
    </source>
</reference>
<keyword evidence="5" id="KW-1015">Disulfide bond</keyword>
<dbReference type="EnsemblMetazoa" id="CJA11317.1">
    <property type="protein sequence ID" value="CJA11317.1"/>
    <property type="gene ID" value="WBGene00130521"/>
</dbReference>
<dbReference type="GO" id="GO:0005576">
    <property type="term" value="C:extracellular region"/>
    <property type="evidence" value="ECO:0007669"/>
    <property type="project" value="InterPro"/>
</dbReference>
<evidence type="ECO:0000256" key="3">
    <source>
        <dbReference type="ARBA" id="ARBA00022729"/>
    </source>
</evidence>
<keyword evidence="3 7" id="KW-0732">Signal</keyword>
<evidence type="ECO:0000259" key="8">
    <source>
        <dbReference type="PROSITE" id="PS50940"/>
    </source>
</evidence>
<accession>A0A8R1I0Q7</accession>
<feature type="chain" id="PRO_5035849571" description="Chitin-binding type-2 domain-containing protein" evidence="7">
    <location>
        <begin position="19"/>
        <end position="231"/>
    </location>
</feature>
<evidence type="ECO:0000256" key="7">
    <source>
        <dbReference type="SAM" id="SignalP"/>
    </source>
</evidence>
<dbReference type="OMA" id="CAQGRWI"/>
<dbReference type="SUPFAM" id="SSF57625">
    <property type="entry name" value="Invertebrate chitin-binding proteins"/>
    <property type="match status" value="3"/>
</dbReference>